<protein>
    <submittedName>
        <fullName evidence="1">VIR protein</fullName>
    </submittedName>
</protein>
<dbReference type="VEuPathDB" id="PlasmoDB:PVW1_140082200"/>
<dbReference type="InterPro" id="IPR008780">
    <property type="entry name" value="Plasmodium_Vir"/>
</dbReference>
<dbReference type="VEuPathDB" id="PlasmoDB:PVP01_0002010"/>
<dbReference type="VEuPathDB" id="PlasmoDB:PVPAM_000008100"/>
<proteinExistence type="predicted"/>
<name>A0A1G4E501_PLAVI</name>
<dbReference type="AlphaFoldDB" id="A0A1G4E501"/>
<accession>A0A1G4E501</accession>
<sequence length="363" mass="42699">MGLHFKEEHLKELTSSYNYDKFENTQDDCNGVYYYSDIKDGFGIYPKVNDISQKLKEALCFMYKRKKHHHINTDHELCSYFYYWVGHNILEHLRNRSFFSKIIQIIYEELNSSDKGTICNTLHENIDENTFRKYKLLFDYSNDHNHVNLNIVHAFTTCDKPYREAIQKYIHAYMDVYEHCNGNTPKKYDCGYFNKLFNKDEHEKLKSFNCGIYKEQIHTTEPQREHTSRYNSLPNFPPSENISSFAGNDYPQVNQVYNQRHRLQENNGLTFRHEVETDSPLTMERTPESGTSKTIAGSVAPVLGVSSISLLLYKVTPLGGFIRNFLGRNRNMHNPVEYMDSFNPYSDGMIPGDRTMNISYHRL</sequence>
<reference evidence="1 2" key="1">
    <citation type="submission" date="2016-07" db="EMBL/GenBank/DDBJ databases">
        <authorList>
            <consortium name="Pathogen Informatics"/>
        </authorList>
    </citation>
    <scope>NUCLEOTIDE SEQUENCE [LARGE SCALE GENOMIC DNA]</scope>
</reference>
<dbReference type="EMBL" id="FLYI01000155">
    <property type="protein sequence ID" value="SCA60343.1"/>
    <property type="molecule type" value="Genomic_DNA"/>
</dbReference>
<organism evidence="1 2">
    <name type="scientific">Plasmodium vivax</name>
    <name type="common">malaria parasite P. vivax</name>
    <dbReference type="NCBI Taxonomy" id="5855"/>
    <lineage>
        <taxon>Eukaryota</taxon>
        <taxon>Sar</taxon>
        <taxon>Alveolata</taxon>
        <taxon>Apicomplexa</taxon>
        <taxon>Aconoidasida</taxon>
        <taxon>Haemosporida</taxon>
        <taxon>Plasmodiidae</taxon>
        <taxon>Plasmodium</taxon>
        <taxon>Plasmodium (Plasmodium)</taxon>
    </lineage>
</organism>
<dbReference type="Pfam" id="PF05795">
    <property type="entry name" value="Plasmodium_Vir"/>
    <property type="match status" value="1"/>
</dbReference>
<evidence type="ECO:0000313" key="1">
    <source>
        <dbReference type="EMBL" id="SCA60343.1"/>
    </source>
</evidence>
<dbReference type="Proteomes" id="UP000305196">
    <property type="component" value="Unassembled WGS sequence"/>
</dbReference>
<dbReference type="OrthoDB" id="383226at2759"/>
<dbReference type="VEuPathDB" id="PlasmoDB:PVX_039690"/>
<gene>
    <name evidence="1" type="ORF">PVC01_000060000</name>
</gene>
<evidence type="ECO:0000313" key="2">
    <source>
        <dbReference type="Proteomes" id="UP000305196"/>
    </source>
</evidence>